<accession>A0ABQ1C5B7</accession>
<feature type="region of interest" description="Disordered" evidence="1">
    <location>
        <begin position="1"/>
        <end position="20"/>
    </location>
</feature>
<comment type="caution">
    <text evidence="2">The sequence shown here is derived from an EMBL/GenBank/DDBJ whole genome shotgun (WGS) entry which is preliminary data.</text>
</comment>
<organism evidence="2 3">
    <name type="scientific">Mycobacterium paragordonae</name>
    <dbReference type="NCBI Taxonomy" id="1389713"/>
    <lineage>
        <taxon>Bacteria</taxon>
        <taxon>Bacillati</taxon>
        <taxon>Actinomycetota</taxon>
        <taxon>Actinomycetes</taxon>
        <taxon>Mycobacteriales</taxon>
        <taxon>Mycobacteriaceae</taxon>
        <taxon>Mycobacterium</taxon>
    </lineage>
</organism>
<evidence type="ECO:0000256" key="1">
    <source>
        <dbReference type="SAM" id="MobiDB-lite"/>
    </source>
</evidence>
<proteinExistence type="predicted"/>
<evidence type="ECO:0000313" key="2">
    <source>
        <dbReference type="EMBL" id="GFG79486.1"/>
    </source>
</evidence>
<dbReference type="EMBL" id="BLKX01000001">
    <property type="protein sequence ID" value="GFG79486.1"/>
    <property type="molecule type" value="Genomic_DNA"/>
</dbReference>
<gene>
    <name evidence="2" type="ORF">MPRG_27620</name>
</gene>
<dbReference type="Proteomes" id="UP000465240">
    <property type="component" value="Unassembled WGS sequence"/>
</dbReference>
<keyword evidence="3" id="KW-1185">Reference proteome</keyword>
<evidence type="ECO:0000313" key="3">
    <source>
        <dbReference type="Proteomes" id="UP000465240"/>
    </source>
</evidence>
<feature type="compositionally biased region" description="Polar residues" evidence="1">
    <location>
        <begin position="33"/>
        <end position="44"/>
    </location>
</feature>
<protein>
    <submittedName>
        <fullName evidence="2">Uncharacterized protein</fullName>
    </submittedName>
</protein>
<sequence length="51" mass="5000">MLMLGNVNAPNPTGSTVNPGIRTSAVLMLGNVNAPNPTGSTVNPGSAPPPC</sequence>
<reference evidence="2 3" key="1">
    <citation type="journal article" date="2019" name="Emerg. Microbes Infect.">
        <title>Comprehensive subspecies identification of 175 nontuberculous mycobacteria species based on 7547 genomic profiles.</title>
        <authorList>
            <person name="Matsumoto Y."/>
            <person name="Kinjo T."/>
            <person name="Motooka D."/>
            <person name="Nabeya D."/>
            <person name="Jung N."/>
            <person name="Uechi K."/>
            <person name="Horii T."/>
            <person name="Iida T."/>
            <person name="Fujita J."/>
            <person name="Nakamura S."/>
        </authorList>
    </citation>
    <scope>NUCLEOTIDE SEQUENCE [LARGE SCALE GENOMIC DNA]</scope>
    <source>
        <strain evidence="2 3">JCM 18565</strain>
    </source>
</reference>
<feature type="compositionally biased region" description="Polar residues" evidence="1">
    <location>
        <begin position="8"/>
        <end position="18"/>
    </location>
</feature>
<feature type="region of interest" description="Disordered" evidence="1">
    <location>
        <begin position="32"/>
        <end position="51"/>
    </location>
</feature>
<name>A0ABQ1C5B7_9MYCO</name>